<accession>A0A2A3YN42</accession>
<dbReference type="RefSeq" id="WP_096196483.1">
    <property type="nucleotide sequence ID" value="NZ_JBQQNQ010000015.1"/>
</dbReference>
<protein>
    <submittedName>
        <fullName evidence="1">Uncharacterized protein</fullName>
    </submittedName>
</protein>
<dbReference type="GO" id="GO:0003677">
    <property type="term" value="F:DNA binding"/>
    <property type="evidence" value="ECO:0007669"/>
    <property type="project" value="InterPro"/>
</dbReference>
<dbReference type="OrthoDB" id="4419620at2"/>
<dbReference type="AlphaFoldDB" id="A0A2A3YN42"/>
<organism evidence="1 2">
    <name type="scientific">Brachybacterium alimentarium</name>
    <dbReference type="NCBI Taxonomy" id="47845"/>
    <lineage>
        <taxon>Bacteria</taxon>
        <taxon>Bacillati</taxon>
        <taxon>Actinomycetota</taxon>
        <taxon>Actinomycetes</taxon>
        <taxon>Micrococcales</taxon>
        <taxon>Dermabacteraceae</taxon>
        <taxon>Brachybacterium</taxon>
    </lineage>
</organism>
<dbReference type="Gene3D" id="1.10.260.40">
    <property type="entry name" value="lambda repressor-like DNA-binding domains"/>
    <property type="match status" value="1"/>
</dbReference>
<reference evidence="1 2" key="1">
    <citation type="journal article" date="2017" name="Elife">
        <title>Extensive horizontal gene transfer in cheese-associated bacteria.</title>
        <authorList>
            <person name="Bonham K.S."/>
            <person name="Wolfe B.E."/>
            <person name="Dutton R.J."/>
        </authorList>
    </citation>
    <scope>NUCLEOTIDE SEQUENCE [LARGE SCALE GENOMIC DNA]</scope>
    <source>
        <strain evidence="1 2">341_9</strain>
    </source>
</reference>
<comment type="caution">
    <text evidence="1">The sequence shown here is derived from an EMBL/GenBank/DDBJ whole genome shotgun (WGS) entry which is preliminary data.</text>
</comment>
<evidence type="ECO:0000313" key="2">
    <source>
        <dbReference type="Proteomes" id="UP000218598"/>
    </source>
</evidence>
<dbReference type="EMBL" id="NRGR01000005">
    <property type="protein sequence ID" value="PCC40730.1"/>
    <property type="molecule type" value="Genomic_DNA"/>
</dbReference>
<dbReference type="SUPFAM" id="SSF47413">
    <property type="entry name" value="lambda repressor-like DNA-binding domains"/>
    <property type="match status" value="1"/>
</dbReference>
<gene>
    <name evidence="1" type="ORF">CIK66_02895</name>
</gene>
<name>A0A2A3YN42_9MICO</name>
<proteinExistence type="predicted"/>
<evidence type="ECO:0000313" key="1">
    <source>
        <dbReference type="EMBL" id="PCC40730.1"/>
    </source>
</evidence>
<dbReference type="Proteomes" id="UP000218598">
    <property type="component" value="Unassembled WGS sequence"/>
</dbReference>
<sequence>MEHSLPLLTGDLARAARALTQISPDLIAQRAGVEPDQLRSFERGVIDLDSDQLAELWVTLEHYGAQFIAEDADGGYGVRRKFSARNVKRIENWENEGGPAYEDDI</sequence>
<dbReference type="InterPro" id="IPR010982">
    <property type="entry name" value="Lambda_DNA-bd_dom_sf"/>
</dbReference>
<keyword evidence="2" id="KW-1185">Reference proteome</keyword>